<dbReference type="PANTHER" id="PTHR45527">
    <property type="entry name" value="NONRIBOSOMAL PEPTIDE SYNTHETASE"/>
    <property type="match status" value="1"/>
</dbReference>
<proteinExistence type="predicted"/>
<dbReference type="InterPro" id="IPR036736">
    <property type="entry name" value="ACP-like_sf"/>
</dbReference>
<dbReference type="Pfam" id="PF00550">
    <property type="entry name" value="PP-binding"/>
    <property type="match status" value="1"/>
</dbReference>
<dbReference type="AlphaFoldDB" id="A0A816GYL5"/>
<dbReference type="InterPro" id="IPR023213">
    <property type="entry name" value="CAT-like_dom_sf"/>
</dbReference>
<dbReference type="SUPFAM" id="SSF56801">
    <property type="entry name" value="Acetyl-CoA synthetase-like"/>
    <property type="match status" value="1"/>
</dbReference>
<dbReference type="PROSITE" id="PS50075">
    <property type="entry name" value="CARRIER"/>
    <property type="match status" value="1"/>
</dbReference>
<dbReference type="Gene3D" id="3.30.300.30">
    <property type="match status" value="1"/>
</dbReference>
<dbReference type="EMBL" id="CAJNOM010008662">
    <property type="protein sequence ID" value="CAF1680951.1"/>
    <property type="molecule type" value="Genomic_DNA"/>
</dbReference>
<dbReference type="InterPro" id="IPR025110">
    <property type="entry name" value="AMP-bd_C"/>
</dbReference>
<dbReference type="InterPro" id="IPR045851">
    <property type="entry name" value="AMP-bd_C_sf"/>
</dbReference>
<feature type="domain" description="Carrier" evidence="1">
    <location>
        <begin position="112"/>
        <end position="192"/>
    </location>
</feature>
<dbReference type="Gene3D" id="3.30.559.10">
    <property type="entry name" value="Chloramphenicol acetyltransferase-like domain"/>
    <property type="match status" value="1"/>
</dbReference>
<accession>A0A816GYL5</accession>
<dbReference type="Pfam" id="PF13193">
    <property type="entry name" value="AMP-binding_C"/>
    <property type="match status" value="1"/>
</dbReference>
<dbReference type="InterPro" id="IPR009081">
    <property type="entry name" value="PP-bd_ACP"/>
</dbReference>
<evidence type="ECO:0000259" key="1">
    <source>
        <dbReference type="PROSITE" id="PS50075"/>
    </source>
</evidence>
<dbReference type="Proteomes" id="UP000663832">
    <property type="component" value="Unassembled WGS sequence"/>
</dbReference>
<dbReference type="Proteomes" id="UP000663877">
    <property type="component" value="Unassembled WGS sequence"/>
</dbReference>
<dbReference type="Gene3D" id="1.10.1200.10">
    <property type="entry name" value="ACP-like"/>
    <property type="match status" value="1"/>
</dbReference>
<dbReference type="GO" id="GO:0043041">
    <property type="term" value="P:amino acid activation for nonribosomal peptide biosynthetic process"/>
    <property type="evidence" value="ECO:0007669"/>
    <property type="project" value="TreeGrafter"/>
</dbReference>
<reference evidence="3" key="1">
    <citation type="submission" date="2021-02" db="EMBL/GenBank/DDBJ databases">
        <authorList>
            <person name="Nowell W R."/>
        </authorList>
    </citation>
    <scope>NUCLEOTIDE SEQUENCE</scope>
</reference>
<name>A0A816GYL5_9BILA</name>
<dbReference type="GO" id="GO:0031177">
    <property type="term" value="F:phosphopantetheine binding"/>
    <property type="evidence" value="ECO:0007669"/>
    <property type="project" value="TreeGrafter"/>
</dbReference>
<dbReference type="PANTHER" id="PTHR45527:SF1">
    <property type="entry name" value="FATTY ACID SYNTHASE"/>
    <property type="match status" value="1"/>
</dbReference>
<keyword evidence="4" id="KW-1185">Reference proteome</keyword>
<gene>
    <name evidence="2" type="ORF">BJG266_LOCUS50049</name>
    <name evidence="3" type="ORF">QVE165_LOCUS67142</name>
</gene>
<feature type="non-terminal residue" evidence="3">
    <location>
        <position position="1"/>
    </location>
</feature>
<evidence type="ECO:0000313" key="2">
    <source>
        <dbReference type="EMBL" id="CAF1595646.1"/>
    </source>
</evidence>
<protein>
    <recommendedName>
        <fullName evidence="1">Carrier domain-containing protein</fullName>
    </recommendedName>
</protein>
<dbReference type="EMBL" id="CAJNOI010008216">
    <property type="protein sequence ID" value="CAF1595646.1"/>
    <property type="molecule type" value="Genomic_DNA"/>
</dbReference>
<evidence type="ECO:0000313" key="3">
    <source>
        <dbReference type="EMBL" id="CAF1680951.1"/>
    </source>
</evidence>
<organism evidence="3 4">
    <name type="scientific">Adineta steineri</name>
    <dbReference type="NCBI Taxonomy" id="433720"/>
    <lineage>
        <taxon>Eukaryota</taxon>
        <taxon>Metazoa</taxon>
        <taxon>Spiralia</taxon>
        <taxon>Gnathifera</taxon>
        <taxon>Rotifera</taxon>
        <taxon>Eurotatoria</taxon>
        <taxon>Bdelloidea</taxon>
        <taxon>Adinetida</taxon>
        <taxon>Adinetidae</taxon>
        <taxon>Adineta</taxon>
    </lineage>
</organism>
<dbReference type="OrthoDB" id="416786at2759"/>
<dbReference type="GO" id="GO:0044550">
    <property type="term" value="P:secondary metabolite biosynthetic process"/>
    <property type="evidence" value="ECO:0007669"/>
    <property type="project" value="TreeGrafter"/>
</dbReference>
<sequence length="320" mass="37054">YQGRKDHQIKLHGQRIELGEIERCLLNIVSISTCVVMKWNDDYLVAYVQSSHVNEDEIRQNCQSHLPPHMIPSVFIILDKLPLNQNGKVDRKQLPSPDFSVSTLLSSDKSDTPLNQFEEHILTIWCQVLHCDDNQISRTTSFFTVGGHSLLFIKLYHHYQSVFNFDAHTLSIAPFLQQPTIFQHSQLLQTVIMNNIQTSQWHTLHINEGIASFAQERIFLDEQVRFSSDIAIYNEFSTLQVVQGSLSFNRLSQAFRCVLNKHKILCTSLLFNSDNSGVRQCITEIHKIFTVTINQTFENENELRDIIYQRTINPNFFDLS</sequence>
<dbReference type="SUPFAM" id="SSF47336">
    <property type="entry name" value="ACP-like"/>
    <property type="match status" value="1"/>
</dbReference>
<dbReference type="GO" id="GO:0005737">
    <property type="term" value="C:cytoplasm"/>
    <property type="evidence" value="ECO:0007669"/>
    <property type="project" value="TreeGrafter"/>
</dbReference>
<feature type="non-terminal residue" evidence="3">
    <location>
        <position position="320"/>
    </location>
</feature>
<dbReference type="SUPFAM" id="SSF52777">
    <property type="entry name" value="CoA-dependent acyltransferases"/>
    <property type="match status" value="1"/>
</dbReference>
<comment type="caution">
    <text evidence="3">The sequence shown here is derived from an EMBL/GenBank/DDBJ whole genome shotgun (WGS) entry which is preliminary data.</text>
</comment>
<evidence type="ECO:0000313" key="4">
    <source>
        <dbReference type="Proteomes" id="UP000663832"/>
    </source>
</evidence>